<name>D7G6Y3_ECTSI</name>
<evidence type="ECO:0000313" key="2">
    <source>
        <dbReference type="EMBL" id="CBJ25676.1"/>
    </source>
</evidence>
<proteinExistence type="predicted"/>
<dbReference type="eggNOG" id="ENOG502QVQD">
    <property type="taxonomic scope" value="Eukaryota"/>
</dbReference>
<dbReference type="EMBL" id="FN649035">
    <property type="protein sequence ID" value="CBJ25676.1"/>
    <property type="molecule type" value="Genomic_DNA"/>
</dbReference>
<dbReference type="EMBL" id="FN649727">
    <property type="protein sequence ID" value="CBJ25676.1"/>
    <property type="molecule type" value="Genomic_DNA"/>
</dbReference>
<dbReference type="PANTHER" id="PTHR34932:SF1">
    <property type="entry name" value="TRPL TRANSLOCATION DEFECT PROTEIN 14"/>
    <property type="match status" value="1"/>
</dbReference>
<dbReference type="SUPFAM" id="SSF52540">
    <property type="entry name" value="P-loop containing nucleoside triphosphate hydrolases"/>
    <property type="match status" value="1"/>
</dbReference>
<dbReference type="InterPro" id="IPR038727">
    <property type="entry name" value="NadR/Ttd14_AAA_dom"/>
</dbReference>
<gene>
    <name evidence="2" type="ORF">Esi_0008_0090</name>
</gene>
<dbReference type="InterPro" id="IPR027417">
    <property type="entry name" value="P-loop_NTPase"/>
</dbReference>
<dbReference type="GO" id="GO:0035091">
    <property type="term" value="F:phosphatidylinositol binding"/>
    <property type="evidence" value="ECO:0007669"/>
    <property type="project" value="TreeGrafter"/>
</dbReference>
<dbReference type="AlphaFoldDB" id="D7G6Y3"/>
<organism evidence="2 3">
    <name type="scientific">Ectocarpus siliculosus</name>
    <name type="common">Brown alga</name>
    <name type="synonym">Conferva siliculosa</name>
    <dbReference type="NCBI Taxonomy" id="2880"/>
    <lineage>
        <taxon>Eukaryota</taxon>
        <taxon>Sar</taxon>
        <taxon>Stramenopiles</taxon>
        <taxon>Ochrophyta</taxon>
        <taxon>PX clade</taxon>
        <taxon>Phaeophyceae</taxon>
        <taxon>Ectocarpales</taxon>
        <taxon>Ectocarpaceae</taxon>
        <taxon>Ectocarpus</taxon>
    </lineage>
</organism>
<reference evidence="2 3" key="1">
    <citation type="journal article" date="2010" name="Nature">
        <title>The Ectocarpus genome and the independent evolution of multicellularity in brown algae.</title>
        <authorList>
            <person name="Cock J.M."/>
            <person name="Sterck L."/>
            <person name="Rouze P."/>
            <person name="Scornet D."/>
            <person name="Allen A.E."/>
            <person name="Amoutzias G."/>
            <person name="Anthouard V."/>
            <person name="Artiguenave F."/>
            <person name="Aury J.M."/>
            <person name="Badger J.H."/>
            <person name="Beszteri B."/>
            <person name="Billiau K."/>
            <person name="Bonnet E."/>
            <person name="Bothwell J.H."/>
            <person name="Bowler C."/>
            <person name="Boyen C."/>
            <person name="Brownlee C."/>
            <person name="Carrano C.J."/>
            <person name="Charrier B."/>
            <person name="Cho G.Y."/>
            <person name="Coelho S.M."/>
            <person name="Collen J."/>
            <person name="Corre E."/>
            <person name="Da Silva C."/>
            <person name="Delage L."/>
            <person name="Delaroque N."/>
            <person name="Dittami S.M."/>
            <person name="Doulbeau S."/>
            <person name="Elias M."/>
            <person name="Farnham G."/>
            <person name="Gachon C.M."/>
            <person name="Gschloessl B."/>
            <person name="Heesch S."/>
            <person name="Jabbari K."/>
            <person name="Jubin C."/>
            <person name="Kawai H."/>
            <person name="Kimura K."/>
            <person name="Kloareg B."/>
            <person name="Kupper F.C."/>
            <person name="Lang D."/>
            <person name="Le Bail A."/>
            <person name="Leblanc C."/>
            <person name="Lerouge P."/>
            <person name="Lohr M."/>
            <person name="Lopez P.J."/>
            <person name="Martens C."/>
            <person name="Maumus F."/>
            <person name="Michel G."/>
            <person name="Miranda-Saavedra D."/>
            <person name="Morales J."/>
            <person name="Moreau H."/>
            <person name="Motomura T."/>
            <person name="Nagasato C."/>
            <person name="Napoli C.A."/>
            <person name="Nelson D.R."/>
            <person name="Nyvall-Collen P."/>
            <person name="Peters A.F."/>
            <person name="Pommier C."/>
            <person name="Potin P."/>
            <person name="Poulain J."/>
            <person name="Quesneville H."/>
            <person name="Read B."/>
            <person name="Rensing S.A."/>
            <person name="Ritter A."/>
            <person name="Rousvoal S."/>
            <person name="Samanta M."/>
            <person name="Samson G."/>
            <person name="Schroeder D.C."/>
            <person name="Segurens B."/>
            <person name="Strittmatter M."/>
            <person name="Tonon T."/>
            <person name="Tregear J.W."/>
            <person name="Valentin K."/>
            <person name="von Dassow P."/>
            <person name="Yamagishi T."/>
            <person name="Van de Peer Y."/>
            <person name="Wincker P."/>
        </authorList>
    </citation>
    <scope>NUCLEOTIDE SEQUENCE [LARGE SCALE GENOMIC DNA]</scope>
    <source>
        <strain evidence="3">Ec32 / CCAP1310/4</strain>
    </source>
</reference>
<dbReference type="Proteomes" id="UP000002630">
    <property type="component" value="Linkage Group LG02"/>
</dbReference>
<dbReference type="InParanoid" id="D7G6Y3"/>
<evidence type="ECO:0000313" key="3">
    <source>
        <dbReference type="Proteomes" id="UP000002630"/>
    </source>
</evidence>
<dbReference type="GO" id="GO:0070300">
    <property type="term" value="F:phosphatidic acid binding"/>
    <property type="evidence" value="ECO:0007669"/>
    <property type="project" value="TreeGrafter"/>
</dbReference>
<dbReference type="Gene3D" id="3.40.50.300">
    <property type="entry name" value="P-loop containing nucleotide triphosphate hydrolases"/>
    <property type="match status" value="1"/>
</dbReference>
<sequence length="423" mass="46797">MTSAAPQTALLTQAEPDHLEIVLTGGPCAGKTTAATRLRDTFRAKGTIHGEEDARIKRFVCGKISTRFRVFTVPEAATSMFTNGVGFQDLGEKAKRFAFQWSILSLQMNLEDGFERFARACGEPSILLCDRGLMDGSVYMPPEEWDSLVEGNGMDERSLRDGRYDGIFHLVTAACGAEEHYSLENNQARSESVEMARDVDGRTEGVWLGHPRHVVFDNSTDFEAKMSRITSAASRLVGLPCRPRKLCKFLLFEPPPPLEEFPVPVREFHAEKVFLVKRDTAEAGESGLMTVPAETSGGDADGEGDANVDVPAAVCVSSESFLEKRGKTKSEVFVYSITTISTFSDGTVTEVTRHLSAARHASIEKERADPARPKVVQRRVSFLWERQVFELHTDMEPTFGINVLHRRSEGGELSLPTFLKVDD</sequence>
<feature type="domain" description="NadR/Ttd14 AAA" evidence="1">
    <location>
        <begin position="21"/>
        <end position="224"/>
    </location>
</feature>
<dbReference type="InterPro" id="IPR053227">
    <property type="entry name" value="TRPL-trafficking_regulator"/>
</dbReference>
<dbReference type="GO" id="GO:0005525">
    <property type="term" value="F:GTP binding"/>
    <property type="evidence" value="ECO:0007669"/>
    <property type="project" value="TreeGrafter"/>
</dbReference>
<dbReference type="PANTHER" id="PTHR34932">
    <property type="entry name" value="TRPL TRANSLOCATION DEFECT PROTEIN 14"/>
    <property type="match status" value="1"/>
</dbReference>
<keyword evidence="3" id="KW-1185">Reference proteome</keyword>
<accession>D7G6Y3</accession>
<evidence type="ECO:0000259" key="1">
    <source>
        <dbReference type="Pfam" id="PF13521"/>
    </source>
</evidence>
<dbReference type="Pfam" id="PF13521">
    <property type="entry name" value="AAA_28"/>
    <property type="match status" value="1"/>
</dbReference>
<dbReference type="OrthoDB" id="6375174at2759"/>
<protein>
    <recommendedName>
        <fullName evidence="1">NadR/Ttd14 AAA domain-containing protein</fullName>
    </recommendedName>
</protein>